<evidence type="ECO:0000313" key="3">
    <source>
        <dbReference type="Proteomes" id="UP000663814"/>
    </source>
</evidence>
<keyword evidence="1" id="KW-1133">Transmembrane helix</keyword>
<feature type="transmembrane region" description="Helical" evidence="1">
    <location>
        <begin position="12"/>
        <end position="28"/>
    </location>
</feature>
<evidence type="ECO:0000313" key="2">
    <source>
        <dbReference type="EMBL" id="MBZ9612163.1"/>
    </source>
</evidence>
<dbReference type="RefSeq" id="WP_205310833.1">
    <property type="nucleotide sequence ID" value="NZ_JAERPS020000003.1"/>
</dbReference>
<sequence length="166" mass="18964">MEYSKFLYEFNNHIGLAYFIAVLVVYGIKLGTRSYYIAAVVTIIVNLVMMVIEPKLVALVENHPLLVKHAWYPTWAICNILSAITIYKIHSHERIKIDFVAMSCLLSMVAMCIVQSLRYMDMVVFEFNLMGSAFRVIVNTVNVGYLAFLMTPLFSAVKEKIRKAIV</sequence>
<feature type="transmembrane region" description="Helical" evidence="1">
    <location>
        <begin position="137"/>
        <end position="157"/>
    </location>
</feature>
<feature type="transmembrane region" description="Helical" evidence="1">
    <location>
        <begin position="97"/>
        <end position="117"/>
    </location>
</feature>
<keyword evidence="1" id="KW-0472">Membrane</keyword>
<keyword evidence="1" id="KW-0812">Transmembrane</keyword>
<comment type="caution">
    <text evidence="2">The sequence shown here is derived from an EMBL/GenBank/DDBJ whole genome shotgun (WGS) entry which is preliminary data.</text>
</comment>
<gene>
    <name evidence="2" type="ORF">I4W93_011215</name>
</gene>
<reference evidence="2 3" key="1">
    <citation type="submission" date="2021-08" db="EMBL/GenBank/DDBJ databases">
        <title>Rheinheimera aquimaris sp. nov., isolated from seawater of the East Sea in Korea.</title>
        <authorList>
            <person name="Kim K.H."/>
            <person name="Wenting R."/>
            <person name="Kim K.R."/>
            <person name="Jeon C.O."/>
        </authorList>
    </citation>
    <scope>NUCLEOTIDE SEQUENCE [LARGE SCALE GENOMIC DNA]</scope>
    <source>
        <strain evidence="2 3">MA-13</strain>
    </source>
</reference>
<proteinExistence type="predicted"/>
<dbReference type="Proteomes" id="UP000663814">
    <property type="component" value="Unassembled WGS sequence"/>
</dbReference>
<protein>
    <submittedName>
        <fullName evidence="2">Uncharacterized protein</fullName>
    </submittedName>
</protein>
<feature type="transmembrane region" description="Helical" evidence="1">
    <location>
        <begin position="35"/>
        <end position="52"/>
    </location>
</feature>
<keyword evidence="3" id="KW-1185">Reference proteome</keyword>
<name>A0ABS7XBR3_9GAMM</name>
<evidence type="ECO:0000256" key="1">
    <source>
        <dbReference type="SAM" id="Phobius"/>
    </source>
</evidence>
<accession>A0ABS7XBR3</accession>
<feature type="transmembrane region" description="Helical" evidence="1">
    <location>
        <begin position="72"/>
        <end position="90"/>
    </location>
</feature>
<organism evidence="2 3">
    <name type="scientific">Rheinheimera maricola</name>
    <dbReference type="NCBI Taxonomy" id="2793282"/>
    <lineage>
        <taxon>Bacteria</taxon>
        <taxon>Pseudomonadati</taxon>
        <taxon>Pseudomonadota</taxon>
        <taxon>Gammaproteobacteria</taxon>
        <taxon>Chromatiales</taxon>
        <taxon>Chromatiaceae</taxon>
        <taxon>Rheinheimera</taxon>
    </lineage>
</organism>
<dbReference type="EMBL" id="JAERPS020000003">
    <property type="protein sequence ID" value="MBZ9612163.1"/>
    <property type="molecule type" value="Genomic_DNA"/>
</dbReference>